<evidence type="ECO:0000256" key="1">
    <source>
        <dbReference type="SAM" id="MobiDB-lite"/>
    </source>
</evidence>
<gene>
    <name evidence="3" type="ORF">C9374_013835</name>
</gene>
<name>A0AA88KMS7_NAELO</name>
<dbReference type="EMBL" id="PYSW02000007">
    <property type="protein sequence ID" value="KAG2389275.1"/>
    <property type="molecule type" value="Genomic_DNA"/>
</dbReference>
<feature type="compositionally biased region" description="Low complexity" evidence="1">
    <location>
        <begin position="363"/>
        <end position="372"/>
    </location>
</feature>
<proteinExistence type="predicted"/>
<sequence>MLMPRVKKHSSLVFVALATLLVLLHQHVLTTTTPKPFKVHTADDGAIHITIIVGAIQKEQQLPPLDATSNKLVQQFKQVISNQKEQDLAKHYLDFAQSLKFIHDGIPNSFSPEAIAMKYELMVLIKDFTLKAQHPGADMLISILKDFSHVKQQAPQQQQQESGVSSLWINAISTTMNLLDGIGTYSDKVSKASQFIGGPVAAKLEKWKLHKLSQMAKTTGTKVDQFTTQNIKPYEDKIAKKIAPVVKSKTFQEYQIAYLLQGIETSLTKASKLVQNRKQVMKLITTRPQRALKTFTKMNLYNKAVTVYGFKSDFSTLKTGIFGEKKQPQPNAGKRPTEPARRVQSPSPNRQPRAVSNRRTPRQQRNQQPRNVRQLRGRP</sequence>
<feature type="region of interest" description="Disordered" evidence="1">
    <location>
        <begin position="321"/>
        <end position="379"/>
    </location>
</feature>
<dbReference type="RefSeq" id="XP_044553267.1">
    <property type="nucleotide sequence ID" value="XM_044689755.1"/>
</dbReference>
<dbReference type="Proteomes" id="UP000816034">
    <property type="component" value="Unassembled WGS sequence"/>
</dbReference>
<evidence type="ECO:0000313" key="3">
    <source>
        <dbReference type="EMBL" id="KAG2389275.1"/>
    </source>
</evidence>
<dbReference type="AlphaFoldDB" id="A0AA88KMS7"/>
<reference evidence="3 4" key="1">
    <citation type="journal article" date="2018" name="BMC Genomics">
        <title>The genome of Naegleria lovaniensis, the basis for a comparative approach to unravel pathogenicity factors of the human pathogenic amoeba N. fowleri.</title>
        <authorList>
            <person name="Liechti N."/>
            <person name="Schurch N."/>
            <person name="Bruggmann R."/>
            <person name="Wittwer M."/>
        </authorList>
    </citation>
    <scope>NUCLEOTIDE SEQUENCE [LARGE SCALE GENOMIC DNA]</scope>
    <source>
        <strain evidence="3 4">ATCC 30569</strain>
    </source>
</reference>
<evidence type="ECO:0000313" key="4">
    <source>
        <dbReference type="Proteomes" id="UP000816034"/>
    </source>
</evidence>
<keyword evidence="2" id="KW-0732">Signal</keyword>
<feature type="signal peptide" evidence="2">
    <location>
        <begin position="1"/>
        <end position="30"/>
    </location>
</feature>
<evidence type="ECO:0000256" key="2">
    <source>
        <dbReference type="SAM" id="SignalP"/>
    </source>
</evidence>
<feature type="chain" id="PRO_5041718989" evidence="2">
    <location>
        <begin position="31"/>
        <end position="379"/>
    </location>
</feature>
<comment type="caution">
    <text evidence="3">The sequence shown here is derived from an EMBL/GenBank/DDBJ whole genome shotgun (WGS) entry which is preliminary data.</text>
</comment>
<protein>
    <submittedName>
        <fullName evidence="3">Uncharacterized protein</fullName>
    </submittedName>
</protein>
<keyword evidence="4" id="KW-1185">Reference proteome</keyword>
<accession>A0AA88KMS7</accession>
<dbReference type="GeneID" id="68106288"/>
<organism evidence="3 4">
    <name type="scientific">Naegleria lovaniensis</name>
    <name type="common">Amoeba</name>
    <dbReference type="NCBI Taxonomy" id="51637"/>
    <lineage>
        <taxon>Eukaryota</taxon>
        <taxon>Discoba</taxon>
        <taxon>Heterolobosea</taxon>
        <taxon>Tetramitia</taxon>
        <taxon>Eutetramitia</taxon>
        <taxon>Vahlkampfiidae</taxon>
        <taxon>Naegleria</taxon>
    </lineage>
</organism>